<accession>A0ABT1LX55</accession>
<dbReference type="Pfam" id="PF20568">
    <property type="entry name" value="DUF6777"/>
    <property type="match status" value="1"/>
</dbReference>
<dbReference type="Proteomes" id="UP001651690">
    <property type="component" value="Unassembled WGS sequence"/>
</dbReference>
<feature type="region of interest" description="Disordered" evidence="1">
    <location>
        <begin position="244"/>
        <end position="286"/>
    </location>
</feature>
<evidence type="ECO:0000259" key="3">
    <source>
        <dbReference type="Pfam" id="PF20568"/>
    </source>
</evidence>
<feature type="region of interest" description="Disordered" evidence="1">
    <location>
        <begin position="353"/>
        <end position="396"/>
    </location>
</feature>
<feature type="domain" description="DUF6777" evidence="3">
    <location>
        <begin position="142"/>
        <end position="241"/>
    </location>
</feature>
<feature type="region of interest" description="Disordered" evidence="1">
    <location>
        <begin position="82"/>
        <end position="150"/>
    </location>
</feature>
<keyword evidence="2" id="KW-0472">Membrane</keyword>
<keyword evidence="2" id="KW-0812">Transmembrane</keyword>
<evidence type="ECO:0000313" key="5">
    <source>
        <dbReference type="Proteomes" id="UP001651690"/>
    </source>
</evidence>
<proteinExistence type="predicted"/>
<evidence type="ECO:0000256" key="1">
    <source>
        <dbReference type="SAM" id="MobiDB-lite"/>
    </source>
</evidence>
<feature type="compositionally biased region" description="Pro residues" evidence="1">
    <location>
        <begin position="90"/>
        <end position="102"/>
    </location>
</feature>
<evidence type="ECO:0000256" key="2">
    <source>
        <dbReference type="SAM" id="Phobius"/>
    </source>
</evidence>
<protein>
    <recommendedName>
        <fullName evidence="3">DUF6777 domain-containing protein</fullName>
    </recommendedName>
</protein>
<comment type="caution">
    <text evidence="4">The sequence shown here is derived from an EMBL/GenBank/DDBJ whole genome shotgun (WGS) entry which is preliminary data.</text>
</comment>
<dbReference type="EMBL" id="JANDBD010000002">
    <property type="protein sequence ID" value="MCP9271456.1"/>
    <property type="molecule type" value="Genomic_DNA"/>
</dbReference>
<name>A0ABT1LX55_9MYCO</name>
<feature type="compositionally biased region" description="Low complexity" evidence="1">
    <location>
        <begin position="120"/>
        <end position="138"/>
    </location>
</feature>
<gene>
    <name evidence="4" type="ORF">NM203_04565</name>
</gene>
<dbReference type="InterPro" id="IPR046704">
    <property type="entry name" value="DUF6777"/>
</dbReference>
<keyword evidence="2" id="KW-1133">Transmembrane helix</keyword>
<feature type="transmembrane region" description="Helical" evidence="2">
    <location>
        <begin position="39"/>
        <end position="62"/>
    </location>
</feature>
<keyword evidence="5" id="KW-1185">Reference proteome</keyword>
<feature type="compositionally biased region" description="Basic and acidic residues" evidence="1">
    <location>
        <begin position="246"/>
        <end position="268"/>
    </location>
</feature>
<sequence>MDDRWPPPYGDGDETRRIDRFGQQHQQAPSGSSWRNPRFWGLFTGIVAITIVAVVAMFFIGIGEPADEAQQQSGGEVFLEPVASTGRDPFTPPVSKPQPPVTDPGTDPLGPASPAPGNKTFAPAPTTPADTPAATPTTSVRTANGDLPGLYGGTRDMTTCDPELLIRFLAENPDKGRAWAGVHGITPEQIPDYVRALTPVLLRTDTRVTNHGFKDGRATVLQSVLQEGTAVMVDAEGVPRAMRMRQPAERAGRDHRAGAGVRGREVGAVRRRQARRDHGGPRPGRTVRVVAADGADAGVLRPQPRMADGGRRGRAAWYVADDAAAACGGHHSNARRPGAYLCATTHAQLHAGAHARSAAHGQLHADAHPRSAAHGELHTGTDADLHTGTHADVHTGTGADLRTAAHADLHTGTGADLRATGYDPLRAGTDVRTTALSHPEHGAAPEPLILVGQTKGLGGRVAAGNSPARAGFARTAKPRCC</sequence>
<organism evidence="4 5">
    <name type="scientific">Mycolicibacterium arenosum</name>
    <dbReference type="NCBI Taxonomy" id="2952157"/>
    <lineage>
        <taxon>Bacteria</taxon>
        <taxon>Bacillati</taxon>
        <taxon>Actinomycetota</taxon>
        <taxon>Actinomycetes</taxon>
        <taxon>Mycobacteriales</taxon>
        <taxon>Mycobacteriaceae</taxon>
        <taxon>Mycolicibacterium</taxon>
    </lineage>
</organism>
<reference evidence="4 5" key="1">
    <citation type="submission" date="2022-06" db="EMBL/GenBank/DDBJ databases">
        <title>Mycolicibacterium sp. CAU 1645 isolated from seawater.</title>
        <authorList>
            <person name="Kim W."/>
        </authorList>
    </citation>
    <scope>NUCLEOTIDE SEQUENCE [LARGE SCALE GENOMIC DNA]</scope>
    <source>
        <strain evidence="4 5">CAU 1645</strain>
    </source>
</reference>
<feature type="compositionally biased region" description="Basic and acidic residues" evidence="1">
    <location>
        <begin position="363"/>
        <end position="393"/>
    </location>
</feature>
<evidence type="ECO:0000313" key="4">
    <source>
        <dbReference type="EMBL" id="MCP9271456.1"/>
    </source>
</evidence>